<gene>
    <name evidence="2" type="ORF">PUN50_17720</name>
</gene>
<sequence>MLKKKIILSGLLLANSFSVLANNEAIPYSGLGITYSADKRSEGSKDYFGLELLVGIHINDEYAIEAGIGDYTLATSAESVVPIFSRFKNYYSLGQSSNLYWGSGVAYIDTGIRPLINLGIEYRLNEKWTIDAGYQGLFGVNNYHDDVYSMRFLAKYQY</sequence>
<evidence type="ECO:0000313" key="2">
    <source>
        <dbReference type="EMBL" id="WDG11104.1"/>
    </source>
</evidence>
<dbReference type="Gene3D" id="2.40.160.20">
    <property type="match status" value="1"/>
</dbReference>
<feature type="chain" id="PRO_5043052559" description="Outer membrane protein beta-barrel domain-containing protein" evidence="1">
    <location>
        <begin position="22"/>
        <end position="158"/>
    </location>
</feature>
<reference evidence="2" key="1">
    <citation type="submission" date="2023-02" db="EMBL/GenBank/DDBJ databases">
        <title>Isolation, identification, and genome analysis of Vibrio campbellii in the Penaeus vannamei larvae stage.</title>
        <authorList>
            <person name="Huang T."/>
            <person name="Zhang B."/>
        </authorList>
    </citation>
    <scope>NUCLEOTIDE SEQUENCE</scope>
    <source>
        <strain evidence="2">20220413_1</strain>
    </source>
</reference>
<dbReference type="EMBL" id="CP117989">
    <property type="protein sequence ID" value="WDG11104.1"/>
    <property type="molecule type" value="Genomic_DNA"/>
</dbReference>
<dbReference type="Proteomes" id="UP001219537">
    <property type="component" value="Chromosome 2"/>
</dbReference>
<dbReference type="InterPro" id="IPR011250">
    <property type="entry name" value="OMP/PagP_B-barrel"/>
</dbReference>
<dbReference type="SUPFAM" id="SSF56925">
    <property type="entry name" value="OMPA-like"/>
    <property type="match status" value="1"/>
</dbReference>
<keyword evidence="1" id="KW-0732">Signal</keyword>
<evidence type="ECO:0008006" key="4">
    <source>
        <dbReference type="Google" id="ProtNLM"/>
    </source>
</evidence>
<organism evidence="2 3">
    <name type="scientific">Vibrio campbellii</name>
    <dbReference type="NCBI Taxonomy" id="680"/>
    <lineage>
        <taxon>Bacteria</taxon>
        <taxon>Pseudomonadati</taxon>
        <taxon>Pseudomonadota</taxon>
        <taxon>Gammaproteobacteria</taxon>
        <taxon>Vibrionales</taxon>
        <taxon>Vibrionaceae</taxon>
        <taxon>Vibrio</taxon>
    </lineage>
</organism>
<dbReference type="RefSeq" id="WP_274291763.1">
    <property type="nucleotide sequence ID" value="NZ_CP117989.1"/>
</dbReference>
<name>A0AAQ2Y4Q3_9VIBR</name>
<evidence type="ECO:0000256" key="1">
    <source>
        <dbReference type="SAM" id="SignalP"/>
    </source>
</evidence>
<evidence type="ECO:0000313" key="3">
    <source>
        <dbReference type="Proteomes" id="UP001219537"/>
    </source>
</evidence>
<proteinExistence type="predicted"/>
<accession>A0AAQ2Y4Q3</accession>
<feature type="signal peptide" evidence="1">
    <location>
        <begin position="1"/>
        <end position="21"/>
    </location>
</feature>
<protein>
    <recommendedName>
        <fullName evidence="4">Outer membrane protein beta-barrel domain-containing protein</fullName>
    </recommendedName>
</protein>
<dbReference type="AlphaFoldDB" id="A0AAQ2Y4Q3"/>